<evidence type="ECO:0000313" key="2">
    <source>
        <dbReference type="EMBL" id="RUO49346.1"/>
    </source>
</evidence>
<gene>
    <name evidence="2" type="ORF">CWE24_02240</name>
</gene>
<evidence type="ECO:0008006" key="4">
    <source>
        <dbReference type="Google" id="ProtNLM"/>
    </source>
</evidence>
<dbReference type="EMBL" id="PIPU01000001">
    <property type="protein sequence ID" value="RUO49346.1"/>
    <property type="molecule type" value="Genomic_DNA"/>
</dbReference>
<organism evidence="2 3">
    <name type="scientific">Pseudidiomarina donghaiensis</name>
    <dbReference type="NCBI Taxonomy" id="519452"/>
    <lineage>
        <taxon>Bacteria</taxon>
        <taxon>Pseudomonadati</taxon>
        <taxon>Pseudomonadota</taxon>
        <taxon>Gammaproteobacteria</taxon>
        <taxon>Alteromonadales</taxon>
        <taxon>Idiomarinaceae</taxon>
        <taxon>Pseudidiomarina</taxon>
    </lineage>
</organism>
<evidence type="ECO:0000313" key="3">
    <source>
        <dbReference type="Proteomes" id="UP000286985"/>
    </source>
</evidence>
<evidence type="ECO:0000256" key="1">
    <source>
        <dbReference type="SAM" id="SignalP"/>
    </source>
</evidence>
<proteinExistence type="predicted"/>
<name>A0A432XKX8_9GAMM</name>
<dbReference type="Proteomes" id="UP000286985">
    <property type="component" value="Unassembled WGS sequence"/>
</dbReference>
<dbReference type="AlphaFoldDB" id="A0A432XKX8"/>
<keyword evidence="3" id="KW-1185">Reference proteome</keyword>
<dbReference type="PROSITE" id="PS51257">
    <property type="entry name" value="PROKAR_LIPOPROTEIN"/>
    <property type="match status" value="1"/>
</dbReference>
<comment type="caution">
    <text evidence="2">The sequence shown here is derived from an EMBL/GenBank/DDBJ whole genome shotgun (WGS) entry which is preliminary data.</text>
</comment>
<reference evidence="3" key="1">
    <citation type="journal article" date="2018" name="Front. Microbiol.">
        <title>Genome-Based Analysis Reveals the Taxonomy and Diversity of the Family Idiomarinaceae.</title>
        <authorList>
            <person name="Liu Y."/>
            <person name="Lai Q."/>
            <person name="Shao Z."/>
        </authorList>
    </citation>
    <scope>NUCLEOTIDE SEQUENCE [LARGE SCALE GENOMIC DNA]</scope>
    <source>
        <strain evidence="3">908033</strain>
    </source>
</reference>
<dbReference type="STRING" id="519452.SAMN04488139_0583"/>
<dbReference type="RefSeq" id="WP_092837313.1">
    <property type="nucleotide sequence ID" value="NZ_FPCF01000001.1"/>
</dbReference>
<accession>A0A432XKX8</accession>
<sequence>MMNNKFKGLLALGAVLTLAACSSNDGANTMREVTKNEQDNAPNWVFNPVVDGALASSQCVQWSGQMQIDRAQVIAAARNDLAQQIRTRAAVLDKTYSSKGTEGVQAEVSSTFEQASQQLSSEVLEGSVPQEVTLAQIDGQKQLCALVVMEEPKQLFDNMMNMSGVDADPMSEQAMYETFMLEKTKAELEAMLK</sequence>
<feature type="chain" id="PRO_5019167678" description="LPP20 lipoprotein" evidence="1">
    <location>
        <begin position="28"/>
        <end position="193"/>
    </location>
</feature>
<dbReference type="OrthoDB" id="5616064at2"/>
<keyword evidence="1" id="KW-0732">Signal</keyword>
<feature type="signal peptide" evidence="1">
    <location>
        <begin position="1"/>
        <end position="27"/>
    </location>
</feature>
<protein>
    <recommendedName>
        <fullName evidence="4">LPP20 lipoprotein</fullName>
    </recommendedName>
</protein>